<dbReference type="PANTHER" id="PTHR11129:SF3">
    <property type="entry name" value="PROTEIN PRENYLTRANSFERASE ALPHA SUBUNIT REPEAT-CONTAINING PROTEIN 1"/>
    <property type="match status" value="1"/>
</dbReference>
<organism evidence="5 6">
    <name type="scientific">Cavenderia fasciculata</name>
    <name type="common">Slime mold</name>
    <name type="synonym">Dictyostelium fasciculatum</name>
    <dbReference type="NCBI Taxonomy" id="261658"/>
    <lineage>
        <taxon>Eukaryota</taxon>
        <taxon>Amoebozoa</taxon>
        <taxon>Evosea</taxon>
        <taxon>Eumycetozoa</taxon>
        <taxon>Dictyostelia</taxon>
        <taxon>Acytosteliales</taxon>
        <taxon>Cavenderiaceae</taxon>
        <taxon>Cavenderia</taxon>
    </lineage>
</organism>
<evidence type="ECO:0000313" key="6">
    <source>
        <dbReference type="Proteomes" id="UP000007797"/>
    </source>
</evidence>
<evidence type="ECO:0000256" key="1">
    <source>
        <dbReference type="ARBA" id="ARBA00006734"/>
    </source>
</evidence>
<keyword evidence="6" id="KW-1185">Reference proteome</keyword>
<evidence type="ECO:0000256" key="3">
    <source>
        <dbReference type="ARBA" id="ARBA00022679"/>
    </source>
</evidence>
<dbReference type="OrthoDB" id="1924260at2759"/>
<evidence type="ECO:0008006" key="7">
    <source>
        <dbReference type="Google" id="ProtNLM"/>
    </source>
</evidence>
<evidence type="ECO:0000313" key="5">
    <source>
        <dbReference type="EMBL" id="EGG18505.1"/>
    </source>
</evidence>
<keyword evidence="3" id="KW-0808">Transferase</keyword>
<dbReference type="Pfam" id="PF01239">
    <property type="entry name" value="PPTA"/>
    <property type="match status" value="4"/>
</dbReference>
<reference evidence="6" key="1">
    <citation type="journal article" date="2011" name="Genome Res.">
        <title>Phylogeny-wide analysis of social amoeba genomes highlights ancient origins for complex intercellular communication.</title>
        <authorList>
            <person name="Heidel A.J."/>
            <person name="Lawal H.M."/>
            <person name="Felder M."/>
            <person name="Schilde C."/>
            <person name="Helps N.R."/>
            <person name="Tunggal B."/>
            <person name="Rivero F."/>
            <person name="John U."/>
            <person name="Schleicher M."/>
            <person name="Eichinger L."/>
            <person name="Platzer M."/>
            <person name="Noegel A.A."/>
            <person name="Schaap P."/>
            <person name="Gloeckner G."/>
        </authorList>
    </citation>
    <scope>NUCLEOTIDE SEQUENCE [LARGE SCALE GENOMIC DNA]</scope>
    <source>
        <strain evidence="6">SH3</strain>
    </source>
</reference>
<dbReference type="OMA" id="CCNTEQR"/>
<gene>
    <name evidence="5" type="ORF">DFA_03999</name>
</gene>
<dbReference type="SUPFAM" id="SSF48439">
    <property type="entry name" value="Protein prenylyltransferase"/>
    <property type="match status" value="1"/>
</dbReference>
<dbReference type="InterPro" id="IPR002088">
    <property type="entry name" value="Prenyl_trans_a"/>
</dbReference>
<evidence type="ECO:0000256" key="4">
    <source>
        <dbReference type="ARBA" id="ARBA00022737"/>
    </source>
</evidence>
<proteinExistence type="inferred from homology"/>
<dbReference type="PROSITE" id="PS51147">
    <property type="entry name" value="PFTA"/>
    <property type="match status" value="1"/>
</dbReference>
<dbReference type="GO" id="GO:0008318">
    <property type="term" value="F:protein prenyltransferase activity"/>
    <property type="evidence" value="ECO:0007669"/>
    <property type="project" value="InterPro"/>
</dbReference>
<protein>
    <recommendedName>
        <fullName evidence="7">Protein prenyltransferase alpha subunit</fullName>
    </recommendedName>
</protein>
<dbReference type="STRING" id="1054147.F4Q104"/>
<sequence length="358" mass="42350">MELYQKLNSLIESNPNIKELGLIVSTKKFDGEEEKPFLMVENNLAVSFRFIPAIYRYCFETLNKLLISIGDDFRNYDGSSSNSQSQSTTINLSDDTILELNHLSRAILFVNAENITALNVRKKLLCLSNYTTAEQEIKLLNLVFTKHPKSGEAWCHRRWVLNHAPHAFNLELELVVCKRVGEIYPRNYYAWTHRWWALNRPNQLTCQNLIEDLNRVEKWVERNVSDHSAYHHRYLILVQLFKDHVVFGWTLNQVYEIWTNEMRFTDKYIHLYPAHESLWCHKRALYLYWNKEIIITVTTSDDICNIMKRSSQIEYCNQIIQDKDTSYYDDQVRFTNVYLKWINSSSSSDSSSSNFLNK</sequence>
<dbReference type="GO" id="GO:0005737">
    <property type="term" value="C:cytoplasm"/>
    <property type="evidence" value="ECO:0007669"/>
    <property type="project" value="TreeGrafter"/>
</dbReference>
<dbReference type="PANTHER" id="PTHR11129">
    <property type="entry name" value="PROTEIN FARNESYLTRANSFERASE ALPHA SUBUNIT/RAB GERANYLGERANYL TRANSFERASE ALPHA SUBUNIT"/>
    <property type="match status" value="1"/>
</dbReference>
<dbReference type="EMBL" id="GL883018">
    <property type="protein sequence ID" value="EGG18505.1"/>
    <property type="molecule type" value="Genomic_DNA"/>
</dbReference>
<accession>F4Q104</accession>
<keyword evidence="4" id="KW-0677">Repeat</keyword>
<dbReference type="AlphaFoldDB" id="F4Q104"/>
<dbReference type="Gene3D" id="1.25.40.120">
    <property type="entry name" value="Protein prenylyltransferase"/>
    <property type="match status" value="1"/>
</dbReference>
<name>F4Q104_CACFS</name>
<keyword evidence="2" id="KW-0637">Prenyltransferase</keyword>
<dbReference type="KEGG" id="dfa:DFA_03999"/>
<evidence type="ECO:0000256" key="2">
    <source>
        <dbReference type="ARBA" id="ARBA00022602"/>
    </source>
</evidence>
<dbReference type="RefSeq" id="XP_004366409.1">
    <property type="nucleotide sequence ID" value="XM_004366352.1"/>
</dbReference>
<dbReference type="Proteomes" id="UP000007797">
    <property type="component" value="Unassembled WGS sequence"/>
</dbReference>
<comment type="similarity">
    <text evidence="1">Belongs to the protein prenyltransferase subunit alpha family.</text>
</comment>
<dbReference type="GeneID" id="14870675"/>